<protein>
    <submittedName>
        <fullName evidence="3">Uncharacterized protein</fullName>
    </submittedName>
</protein>
<feature type="chain" id="PRO_5039455099" evidence="2">
    <location>
        <begin position="21"/>
        <end position="193"/>
    </location>
</feature>
<dbReference type="AlphaFoldDB" id="A0A3S3P5Y1"/>
<dbReference type="RefSeq" id="WP_128217230.1">
    <property type="nucleotide sequence ID" value="NZ_RBZY01000016.1"/>
</dbReference>
<reference evidence="3 4" key="1">
    <citation type="journal article" date="2018" name="Front. Microbiol.">
        <title>Novel Insights Into Bacterial Dimethylsulfoniopropionate Catabolism in the East China Sea.</title>
        <authorList>
            <person name="Liu J."/>
            <person name="Liu J."/>
            <person name="Zhang S.H."/>
            <person name="Liang J."/>
            <person name="Lin H."/>
            <person name="Song D."/>
            <person name="Yang G.P."/>
            <person name="Todd J.D."/>
            <person name="Zhang X.H."/>
        </authorList>
    </citation>
    <scope>NUCLEOTIDE SEQUENCE [LARGE SCALE GENOMIC DNA]</scope>
    <source>
        <strain evidence="3 4">ZYFD042</strain>
    </source>
</reference>
<evidence type="ECO:0000256" key="1">
    <source>
        <dbReference type="SAM" id="MobiDB-lite"/>
    </source>
</evidence>
<dbReference type="EMBL" id="RBZY01000016">
    <property type="protein sequence ID" value="RWR20351.1"/>
    <property type="molecule type" value="Genomic_DNA"/>
</dbReference>
<dbReference type="Proteomes" id="UP000285970">
    <property type="component" value="Unassembled WGS sequence"/>
</dbReference>
<proteinExistence type="predicted"/>
<evidence type="ECO:0000313" key="3">
    <source>
        <dbReference type="EMBL" id="RWR20351.1"/>
    </source>
</evidence>
<feature type="signal peptide" evidence="2">
    <location>
        <begin position="1"/>
        <end position="20"/>
    </location>
</feature>
<feature type="region of interest" description="Disordered" evidence="1">
    <location>
        <begin position="26"/>
        <end position="61"/>
    </location>
</feature>
<comment type="caution">
    <text evidence="3">The sequence shown here is derived from an EMBL/GenBank/DDBJ whole genome shotgun (WGS) entry which is preliminary data.</text>
</comment>
<gene>
    <name evidence="3" type="ORF">D8Y23_05875</name>
</gene>
<accession>A0A3S3P5Y1</accession>
<evidence type="ECO:0000256" key="2">
    <source>
        <dbReference type="SAM" id="SignalP"/>
    </source>
</evidence>
<evidence type="ECO:0000313" key="4">
    <source>
        <dbReference type="Proteomes" id="UP000285970"/>
    </source>
</evidence>
<organism evidence="3 4">
    <name type="scientific">Microbacterium enclense</name>
    <dbReference type="NCBI Taxonomy" id="993073"/>
    <lineage>
        <taxon>Bacteria</taxon>
        <taxon>Bacillati</taxon>
        <taxon>Actinomycetota</taxon>
        <taxon>Actinomycetes</taxon>
        <taxon>Micrococcales</taxon>
        <taxon>Microbacteriaceae</taxon>
        <taxon>Microbacterium</taxon>
    </lineage>
</organism>
<sequence>MTRRTLAAAFVALLAVTGLAACAPAAEPDPTPTATVEEGDPTPTADSSATETPDAGAADPTCETIIPRTTAADFRSIGWSPQSEVFRVGATEVSDGILRKWSSGSPTADRVQMFGWAPIDAAEAEKAQDDLVGSGWKREDGTGDEVYVTENPDWLAGRGVDGYGITYLFGDGWVKVADTKQSLVLIDWPPAQR</sequence>
<dbReference type="OrthoDB" id="5082740at2"/>
<dbReference type="PROSITE" id="PS51257">
    <property type="entry name" value="PROKAR_LIPOPROTEIN"/>
    <property type="match status" value="1"/>
</dbReference>
<feature type="compositionally biased region" description="Low complexity" evidence="1">
    <location>
        <begin position="26"/>
        <end position="35"/>
    </location>
</feature>
<keyword evidence="2" id="KW-0732">Signal</keyword>
<name>A0A3S3P5Y1_9MICO</name>